<keyword evidence="1" id="KW-0732">Signal</keyword>
<accession>A0ABU2C902</accession>
<dbReference type="Proteomes" id="UP001180487">
    <property type="component" value="Unassembled WGS sequence"/>
</dbReference>
<evidence type="ECO:0000256" key="1">
    <source>
        <dbReference type="SAM" id="SignalP"/>
    </source>
</evidence>
<keyword evidence="3" id="KW-1185">Reference proteome</keyword>
<name>A0ABU2C902_9BURK</name>
<proteinExistence type="predicted"/>
<evidence type="ECO:0000313" key="2">
    <source>
        <dbReference type="EMBL" id="MDR7377813.1"/>
    </source>
</evidence>
<comment type="caution">
    <text evidence="2">The sequence shown here is derived from an EMBL/GenBank/DDBJ whole genome shotgun (WGS) entry which is preliminary data.</text>
</comment>
<gene>
    <name evidence="2" type="ORF">J2X19_002492</name>
</gene>
<dbReference type="EMBL" id="JAVDXT010000002">
    <property type="protein sequence ID" value="MDR7377813.1"/>
    <property type="molecule type" value="Genomic_DNA"/>
</dbReference>
<reference evidence="2 3" key="1">
    <citation type="submission" date="2023-07" db="EMBL/GenBank/DDBJ databases">
        <title>Sorghum-associated microbial communities from plants grown in Nebraska, USA.</title>
        <authorList>
            <person name="Schachtman D."/>
        </authorList>
    </citation>
    <scope>NUCLEOTIDE SEQUENCE [LARGE SCALE GENOMIC DNA]</scope>
    <source>
        <strain evidence="2 3">BE313</strain>
    </source>
</reference>
<feature type="chain" id="PRO_5046904324" evidence="1">
    <location>
        <begin position="18"/>
        <end position="126"/>
    </location>
</feature>
<evidence type="ECO:0000313" key="3">
    <source>
        <dbReference type="Proteomes" id="UP001180487"/>
    </source>
</evidence>
<sequence length="126" mass="14249">MKRLLLLAACIGSLAQAETVDCHVSYGGETQVIRAHPAASPYTVAPVSIGSYFMFRLVFERQPADQAAIKLYTYADREPPQGAVLLHQADYLYPPAKNGRYGFTGLQRVYEPIRDGELYYWCEWKK</sequence>
<dbReference type="RefSeq" id="WP_310373485.1">
    <property type="nucleotide sequence ID" value="NZ_JAVDXT010000002.1"/>
</dbReference>
<organism evidence="2 3">
    <name type="scientific">Rhodoferax ferrireducens</name>
    <dbReference type="NCBI Taxonomy" id="192843"/>
    <lineage>
        <taxon>Bacteria</taxon>
        <taxon>Pseudomonadati</taxon>
        <taxon>Pseudomonadota</taxon>
        <taxon>Betaproteobacteria</taxon>
        <taxon>Burkholderiales</taxon>
        <taxon>Comamonadaceae</taxon>
        <taxon>Rhodoferax</taxon>
    </lineage>
</organism>
<protein>
    <submittedName>
        <fullName evidence="2">Uncharacterized protein</fullName>
    </submittedName>
</protein>
<feature type="signal peptide" evidence="1">
    <location>
        <begin position="1"/>
        <end position="17"/>
    </location>
</feature>